<feature type="domain" description="Phospholipid/glycerol acyltransferase" evidence="1">
    <location>
        <begin position="50"/>
        <end position="173"/>
    </location>
</feature>
<dbReference type="OrthoDB" id="152799at2"/>
<dbReference type="Pfam" id="PF01553">
    <property type="entry name" value="Acyltransferase"/>
    <property type="match status" value="1"/>
</dbReference>
<dbReference type="GO" id="GO:0016746">
    <property type="term" value="F:acyltransferase activity"/>
    <property type="evidence" value="ECO:0007669"/>
    <property type="project" value="UniProtKB-KW"/>
</dbReference>
<dbReference type="Proteomes" id="UP000317421">
    <property type="component" value="Unassembled WGS sequence"/>
</dbReference>
<name>A0A5C6AQ90_9BACT</name>
<sequence>MSKRVSDAPPRVSAFWLRWFRWYLRRYLRKSFHAVAVGGPEPAIPRDAPLVVYLNHASWWDPLVAMHLAERITPARTLYAPFDAAALARYPIFEKLGFFGVEQQTRRGAAQFLRTARSVFATPDTSIWMTPEGRFVDPREEAPAFQPGLAHLVADLAERAPDAVVLPLAIEYVFWEERLPEALVWFGEPVRLRESRGGLDKAGWDDLLRARLRAAQGELAARSIARDASAFRVVLGGTAGVGGAYEPARWLHAKLTGQAYRAAHSEKF</sequence>
<protein>
    <submittedName>
        <fullName evidence="2">Acyltransferase</fullName>
    </submittedName>
</protein>
<proteinExistence type="predicted"/>
<dbReference type="EMBL" id="SJPR01000001">
    <property type="protein sequence ID" value="TWU00364.1"/>
    <property type="molecule type" value="Genomic_DNA"/>
</dbReference>
<keyword evidence="3" id="KW-1185">Reference proteome</keyword>
<evidence type="ECO:0000313" key="3">
    <source>
        <dbReference type="Proteomes" id="UP000317421"/>
    </source>
</evidence>
<reference evidence="2 3" key="1">
    <citation type="submission" date="2019-02" db="EMBL/GenBank/DDBJ databases">
        <title>Deep-cultivation of Planctomycetes and their phenomic and genomic characterization uncovers novel biology.</title>
        <authorList>
            <person name="Wiegand S."/>
            <person name="Jogler M."/>
            <person name="Boedeker C."/>
            <person name="Pinto D."/>
            <person name="Vollmers J."/>
            <person name="Rivas-Marin E."/>
            <person name="Kohn T."/>
            <person name="Peeters S.H."/>
            <person name="Heuer A."/>
            <person name="Rast P."/>
            <person name="Oberbeckmann S."/>
            <person name="Bunk B."/>
            <person name="Jeske O."/>
            <person name="Meyerdierks A."/>
            <person name="Storesund J.E."/>
            <person name="Kallscheuer N."/>
            <person name="Luecker S."/>
            <person name="Lage O.M."/>
            <person name="Pohl T."/>
            <person name="Merkel B.J."/>
            <person name="Hornburger P."/>
            <person name="Mueller R.-W."/>
            <person name="Bruemmer F."/>
            <person name="Labrenz M."/>
            <person name="Spormann A.M."/>
            <person name="Op Den Camp H."/>
            <person name="Overmann J."/>
            <person name="Amann R."/>
            <person name="Jetten M.S.M."/>
            <person name="Mascher T."/>
            <person name="Medema M.H."/>
            <person name="Devos D.P."/>
            <person name="Kaster A.-K."/>
            <person name="Ovreas L."/>
            <person name="Rohde M."/>
            <person name="Galperin M.Y."/>
            <person name="Jogler C."/>
        </authorList>
    </citation>
    <scope>NUCLEOTIDE SEQUENCE [LARGE SCALE GENOMIC DNA]</scope>
    <source>
        <strain evidence="2 3">Pla108</strain>
    </source>
</reference>
<dbReference type="RefSeq" id="WP_146444045.1">
    <property type="nucleotide sequence ID" value="NZ_SJPR01000001.1"/>
</dbReference>
<comment type="caution">
    <text evidence="2">The sequence shown here is derived from an EMBL/GenBank/DDBJ whole genome shotgun (WGS) entry which is preliminary data.</text>
</comment>
<dbReference type="InterPro" id="IPR002123">
    <property type="entry name" value="Plipid/glycerol_acylTrfase"/>
</dbReference>
<evidence type="ECO:0000259" key="1">
    <source>
        <dbReference type="SMART" id="SM00563"/>
    </source>
</evidence>
<keyword evidence="2" id="KW-0808">Transferase</keyword>
<dbReference type="AlphaFoldDB" id="A0A5C6AQ90"/>
<gene>
    <name evidence="2" type="ORF">Pla108_13130</name>
</gene>
<accession>A0A5C6AQ90</accession>
<evidence type="ECO:0000313" key="2">
    <source>
        <dbReference type="EMBL" id="TWU00364.1"/>
    </source>
</evidence>
<keyword evidence="2" id="KW-0012">Acyltransferase</keyword>
<organism evidence="2 3">
    <name type="scientific">Botrimarina colliarenosi</name>
    <dbReference type="NCBI Taxonomy" id="2528001"/>
    <lineage>
        <taxon>Bacteria</taxon>
        <taxon>Pseudomonadati</taxon>
        <taxon>Planctomycetota</taxon>
        <taxon>Planctomycetia</taxon>
        <taxon>Pirellulales</taxon>
        <taxon>Lacipirellulaceae</taxon>
        <taxon>Botrimarina</taxon>
    </lineage>
</organism>
<dbReference type="SUPFAM" id="SSF69593">
    <property type="entry name" value="Glycerol-3-phosphate (1)-acyltransferase"/>
    <property type="match status" value="1"/>
</dbReference>
<dbReference type="SMART" id="SM00563">
    <property type="entry name" value="PlsC"/>
    <property type="match status" value="1"/>
</dbReference>
<dbReference type="CDD" id="cd06551">
    <property type="entry name" value="LPLAT"/>
    <property type="match status" value="1"/>
</dbReference>